<reference evidence="1 2" key="1">
    <citation type="submission" date="2024-06" db="EMBL/GenBank/DDBJ databases">
        <title>The draft genome of Grus japonensis, version 3.</title>
        <authorList>
            <person name="Nabeshima K."/>
            <person name="Suzuki S."/>
            <person name="Onuma M."/>
        </authorList>
    </citation>
    <scope>NUCLEOTIDE SEQUENCE [LARGE SCALE GENOMIC DNA]</scope>
    <source>
        <strain evidence="1 2">451A</strain>
    </source>
</reference>
<proteinExistence type="predicted"/>
<protein>
    <submittedName>
        <fullName evidence="1">Mitochondrial enolase superfamily member 1</fullName>
    </submittedName>
</protein>
<dbReference type="AlphaFoldDB" id="A0ABC9WQ13"/>
<dbReference type="PANTHER" id="PTHR33395:SF22">
    <property type="entry name" value="REVERSE TRANSCRIPTASE DOMAIN-CONTAINING PROTEIN"/>
    <property type="match status" value="1"/>
</dbReference>
<name>A0ABC9WQ13_GRUJA</name>
<sequence>MRTLCQQDGGSGDTEHGKPEVLNTFFASAFTIKINLQESQVPETKGKGWSKGDVPLMEEDQAREYFNKLVIHKSMGPDGVHPQMLRELSDVIERPLSIIFDQSWQLGEVLKDRKNANVTPIFKKGKKKDPGNYRPVIRVTTIPGNMMELLILETISRHIKDKKVIRSSQHGFTKGKSCLTNFINCYDELTDLVDESRALNVVFLDLSKAFDTFSIRSS</sequence>
<dbReference type="Proteomes" id="UP001623348">
    <property type="component" value="Unassembled WGS sequence"/>
</dbReference>
<comment type="caution">
    <text evidence="1">The sequence shown here is derived from an EMBL/GenBank/DDBJ whole genome shotgun (WGS) entry which is preliminary data.</text>
</comment>
<accession>A0ABC9WQ13</accession>
<gene>
    <name evidence="1" type="ORF">GRJ2_001219300</name>
</gene>
<evidence type="ECO:0000313" key="2">
    <source>
        <dbReference type="Proteomes" id="UP001623348"/>
    </source>
</evidence>
<keyword evidence="2" id="KW-1185">Reference proteome</keyword>
<dbReference type="PANTHER" id="PTHR33395">
    <property type="entry name" value="TRANSCRIPTASE, PUTATIVE-RELATED-RELATED"/>
    <property type="match status" value="1"/>
</dbReference>
<organism evidence="1 2">
    <name type="scientific">Grus japonensis</name>
    <name type="common">Japanese crane</name>
    <name type="synonym">Red-crowned crane</name>
    <dbReference type="NCBI Taxonomy" id="30415"/>
    <lineage>
        <taxon>Eukaryota</taxon>
        <taxon>Metazoa</taxon>
        <taxon>Chordata</taxon>
        <taxon>Craniata</taxon>
        <taxon>Vertebrata</taxon>
        <taxon>Euteleostomi</taxon>
        <taxon>Archelosauria</taxon>
        <taxon>Archosauria</taxon>
        <taxon>Dinosauria</taxon>
        <taxon>Saurischia</taxon>
        <taxon>Theropoda</taxon>
        <taxon>Coelurosauria</taxon>
        <taxon>Aves</taxon>
        <taxon>Neognathae</taxon>
        <taxon>Neoaves</taxon>
        <taxon>Gruiformes</taxon>
        <taxon>Gruidae</taxon>
        <taxon>Grus</taxon>
    </lineage>
</organism>
<evidence type="ECO:0000313" key="1">
    <source>
        <dbReference type="EMBL" id="GAB0187540.1"/>
    </source>
</evidence>
<dbReference type="EMBL" id="BAAFJT010000003">
    <property type="protein sequence ID" value="GAB0187540.1"/>
    <property type="molecule type" value="Genomic_DNA"/>
</dbReference>